<dbReference type="EMBL" id="JAWPEI010000003">
    <property type="protein sequence ID" value="KAK4731276.1"/>
    <property type="molecule type" value="Genomic_DNA"/>
</dbReference>
<accession>A0AAV9LZX4</accession>
<dbReference type="AlphaFoldDB" id="A0AAV9LZX4"/>
<dbReference type="PANTHER" id="PTHR47074">
    <property type="entry name" value="BNAC02G40300D PROTEIN"/>
    <property type="match status" value="1"/>
</dbReference>
<name>A0AAV9LZX4_9SOLN</name>
<protein>
    <recommendedName>
        <fullName evidence="1">RNase H type-1 domain-containing protein</fullName>
    </recommendedName>
</protein>
<organism evidence="2 3">
    <name type="scientific">Solanum pinnatisectum</name>
    <name type="common">tansyleaf nightshade</name>
    <dbReference type="NCBI Taxonomy" id="50273"/>
    <lineage>
        <taxon>Eukaryota</taxon>
        <taxon>Viridiplantae</taxon>
        <taxon>Streptophyta</taxon>
        <taxon>Embryophyta</taxon>
        <taxon>Tracheophyta</taxon>
        <taxon>Spermatophyta</taxon>
        <taxon>Magnoliopsida</taxon>
        <taxon>eudicotyledons</taxon>
        <taxon>Gunneridae</taxon>
        <taxon>Pentapetalae</taxon>
        <taxon>asterids</taxon>
        <taxon>lamiids</taxon>
        <taxon>Solanales</taxon>
        <taxon>Solanaceae</taxon>
        <taxon>Solanoideae</taxon>
        <taxon>Solaneae</taxon>
        <taxon>Solanum</taxon>
    </lineage>
</organism>
<feature type="domain" description="RNase H type-1" evidence="1">
    <location>
        <begin position="21"/>
        <end position="83"/>
    </location>
</feature>
<dbReference type="Gene3D" id="3.30.420.10">
    <property type="entry name" value="Ribonuclease H-like superfamily/Ribonuclease H"/>
    <property type="match status" value="1"/>
</dbReference>
<dbReference type="SUPFAM" id="SSF53098">
    <property type="entry name" value="Ribonuclease H-like"/>
    <property type="match status" value="1"/>
</dbReference>
<keyword evidence="3" id="KW-1185">Reference proteome</keyword>
<dbReference type="PANTHER" id="PTHR47074:SF21">
    <property type="entry name" value="RNASE H TYPE-1 DOMAIN-CONTAINING PROTEIN"/>
    <property type="match status" value="1"/>
</dbReference>
<comment type="caution">
    <text evidence="2">The sequence shown here is derived from an EMBL/GenBank/DDBJ whole genome shotgun (WGS) entry which is preliminary data.</text>
</comment>
<dbReference type="GO" id="GO:0004523">
    <property type="term" value="F:RNA-DNA hybrid ribonuclease activity"/>
    <property type="evidence" value="ECO:0007669"/>
    <property type="project" value="InterPro"/>
</dbReference>
<gene>
    <name evidence="2" type="ORF">R3W88_024264</name>
</gene>
<evidence type="ECO:0000313" key="3">
    <source>
        <dbReference type="Proteomes" id="UP001311915"/>
    </source>
</evidence>
<dbReference type="InterPro" id="IPR002156">
    <property type="entry name" value="RNaseH_domain"/>
</dbReference>
<sequence>MIPGQWLGIYKPPEGVLKLNIYGSFEQNSTNGGTGGVLRDHLGIWIAGFTCKVKVRNAHHAEVLALLHGVNVAKRLNFTLLQVIAKTDGECNNGAHIKGS</sequence>
<evidence type="ECO:0000313" key="2">
    <source>
        <dbReference type="EMBL" id="KAK4731276.1"/>
    </source>
</evidence>
<reference evidence="2 3" key="1">
    <citation type="submission" date="2023-10" db="EMBL/GenBank/DDBJ databases">
        <title>Genome-Wide Identification Analysis in wild type Solanum Pinnatisectum Reveals Some Genes Defensing Phytophthora Infestans.</title>
        <authorList>
            <person name="Sun C."/>
        </authorList>
    </citation>
    <scope>NUCLEOTIDE SEQUENCE [LARGE SCALE GENOMIC DNA]</scope>
    <source>
        <strain evidence="2">LQN</strain>
        <tissue evidence="2">Leaf</tissue>
    </source>
</reference>
<dbReference type="InterPro" id="IPR052929">
    <property type="entry name" value="RNase_H-like_EbsB-rel"/>
</dbReference>
<proteinExistence type="predicted"/>
<dbReference type="GO" id="GO:0003676">
    <property type="term" value="F:nucleic acid binding"/>
    <property type="evidence" value="ECO:0007669"/>
    <property type="project" value="InterPro"/>
</dbReference>
<evidence type="ECO:0000259" key="1">
    <source>
        <dbReference type="Pfam" id="PF13456"/>
    </source>
</evidence>
<dbReference type="CDD" id="cd06222">
    <property type="entry name" value="RNase_H_like"/>
    <property type="match status" value="1"/>
</dbReference>
<dbReference type="InterPro" id="IPR036397">
    <property type="entry name" value="RNaseH_sf"/>
</dbReference>
<dbReference type="Pfam" id="PF13456">
    <property type="entry name" value="RVT_3"/>
    <property type="match status" value="1"/>
</dbReference>
<dbReference type="Proteomes" id="UP001311915">
    <property type="component" value="Unassembled WGS sequence"/>
</dbReference>
<dbReference type="InterPro" id="IPR044730">
    <property type="entry name" value="RNase_H-like_dom_plant"/>
</dbReference>
<dbReference type="InterPro" id="IPR012337">
    <property type="entry name" value="RNaseH-like_sf"/>
</dbReference>